<evidence type="ECO:0000256" key="1">
    <source>
        <dbReference type="SAM" id="MobiDB-lite"/>
    </source>
</evidence>
<name>A0A0M8ZVW0_9HYME</name>
<evidence type="ECO:0000313" key="2">
    <source>
        <dbReference type="EMBL" id="KOX71086.1"/>
    </source>
</evidence>
<proteinExistence type="predicted"/>
<evidence type="ECO:0000313" key="3">
    <source>
        <dbReference type="Proteomes" id="UP000053105"/>
    </source>
</evidence>
<dbReference type="EMBL" id="KQ435848">
    <property type="protein sequence ID" value="KOX71086.1"/>
    <property type="molecule type" value="Genomic_DNA"/>
</dbReference>
<dbReference type="OrthoDB" id="7700021at2759"/>
<dbReference type="AlphaFoldDB" id="A0A0M8ZVW0"/>
<accession>A0A0M8ZVW0</accession>
<reference evidence="2 3" key="1">
    <citation type="submission" date="2015-07" db="EMBL/GenBank/DDBJ databases">
        <title>The genome of Melipona quadrifasciata.</title>
        <authorList>
            <person name="Pan H."/>
            <person name="Kapheim K."/>
        </authorList>
    </citation>
    <scope>NUCLEOTIDE SEQUENCE [LARGE SCALE GENOMIC DNA]</scope>
    <source>
        <strain evidence="2">0111107301</strain>
        <tissue evidence="2">Whole body</tissue>
    </source>
</reference>
<dbReference type="Proteomes" id="UP000053105">
    <property type="component" value="Unassembled WGS sequence"/>
</dbReference>
<sequence>MESAIPAGSMAVRNIANSSKCGDLSPDHVTSRLTLQSLESKTPKAAAAAPPWLPFHGLSGFDFRTGFEDFAQQPPIQARIWIVIVLCDSRNFHGRGSTSSRVSVETKVPSNGDMDSTRSLCAKRGSGYRGKRMQMQAEPMYSAILPSFLQDVLDLAISTARCCAANAASPLGKLKRQVLPGEVQCRMDTEVERRNDDKLYPATQGGPYQRSVFLVAIHKRPSDSSSHESWIYRHTNTDSVGDETISVFSVHSLPLNANASCSSVSLNNQMMKSTVNIGHSYIVQNHKVAVSTHASTASNDKETLFPIFQRNHTLSQQQITGAAKSIIVIHFTRRWVVLQPPRNIINPKVHDPVVTVLDTFNCKNFTSLRVPGSQQSVWSAQDSLVSWMFARCLLSVPAISLIASAVYEVAGSNARNERLVLGISRDKVARVGSLATTRTPIKKLSPRPQNKVKRVQWAKKYRNWSVEECKNVLWAESKFEVFGELMFLEELKEERGRIATLNSLLSGDKIPTETEWTLKSRFSTHGLPSIELRSLSMGSRVAIESAAGCFATS</sequence>
<organism evidence="2 3">
    <name type="scientific">Melipona quadrifasciata</name>
    <dbReference type="NCBI Taxonomy" id="166423"/>
    <lineage>
        <taxon>Eukaryota</taxon>
        <taxon>Metazoa</taxon>
        <taxon>Ecdysozoa</taxon>
        <taxon>Arthropoda</taxon>
        <taxon>Hexapoda</taxon>
        <taxon>Insecta</taxon>
        <taxon>Pterygota</taxon>
        <taxon>Neoptera</taxon>
        <taxon>Endopterygota</taxon>
        <taxon>Hymenoptera</taxon>
        <taxon>Apocrita</taxon>
        <taxon>Aculeata</taxon>
        <taxon>Apoidea</taxon>
        <taxon>Anthophila</taxon>
        <taxon>Apidae</taxon>
        <taxon>Melipona</taxon>
    </lineage>
</organism>
<keyword evidence="3" id="KW-1185">Reference proteome</keyword>
<gene>
    <name evidence="2" type="ORF">WN51_03627</name>
</gene>
<feature type="region of interest" description="Disordered" evidence="1">
    <location>
        <begin position="98"/>
        <end position="118"/>
    </location>
</feature>
<protein>
    <submittedName>
        <fullName evidence="2">Uncharacterized protein</fullName>
    </submittedName>
</protein>